<dbReference type="EMBL" id="JAICCF010000006">
    <property type="protein sequence ID" value="MBW8688213.1"/>
    <property type="molecule type" value="Genomic_DNA"/>
</dbReference>
<protein>
    <submittedName>
        <fullName evidence="1">Uncharacterized protein</fullName>
    </submittedName>
</protein>
<proteinExistence type="predicted"/>
<comment type="caution">
    <text evidence="1">The sequence shown here is derived from an EMBL/GenBank/DDBJ whole genome shotgun (WGS) entry which is preliminary data.</text>
</comment>
<keyword evidence="2" id="KW-1185">Reference proteome</keyword>
<organism evidence="1 2">
    <name type="scientific">Chitinophaga rhizophila</name>
    <dbReference type="NCBI Taxonomy" id="2866212"/>
    <lineage>
        <taxon>Bacteria</taxon>
        <taxon>Pseudomonadati</taxon>
        <taxon>Bacteroidota</taxon>
        <taxon>Chitinophagia</taxon>
        <taxon>Chitinophagales</taxon>
        <taxon>Chitinophagaceae</taxon>
        <taxon>Chitinophaga</taxon>
    </lineage>
</organism>
<gene>
    <name evidence="1" type="ORF">K1Y79_28010</name>
</gene>
<evidence type="ECO:0000313" key="1">
    <source>
        <dbReference type="EMBL" id="MBW8688213.1"/>
    </source>
</evidence>
<dbReference type="RefSeq" id="WP_220253533.1">
    <property type="nucleotide sequence ID" value="NZ_JAICCF010000006.1"/>
</dbReference>
<evidence type="ECO:0000313" key="2">
    <source>
        <dbReference type="Proteomes" id="UP000812961"/>
    </source>
</evidence>
<name>A0ABS7GN46_9BACT</name>
<reference evidence="1 2" key="1">
    <citation type="submission" date="2021-08" db="EMBL/GenBank/DDBJ databases">
        <title>The genome sequence of Chitinophaga sp. B61.</title>
        <authorList>
            <person name="Zhang X."/>
        </authorList>
    </citation>
    <scope>NUCLEOTIDE SEQUENCE [LARGE SCALE GENOMIC DNA]</scope>
    <source>
        <strain evidence="1 2">B61</strain>
    </source>
</reference>
<sequence>MQAILDKIAEKAGSDLVTLLAETLTGSELNSLLLEVFDRKTASMRPADLLRQYAINRFVQPSDTDVIQLRTKELAVLQLLQALNFTPLELSPVSLLGTSSVLGSVDQKKIISATRGTEVLSDATNAMAIHIASQQQLHSQAFSSFCTTHRHIRTPPVKVKGHSAHFTIACCVSAGTDTGNYNFETTAITTHFTAIQRILKEIFDIDVQYFKLQPRAGYKNSEQLLETITRHLKDSHPIQVDTTVSPNAYYQGIQYKAVITHQGNDIEIADGGFVNWTQKLLQNKKARFFISGLGIEYLSRIL</sequence>
<accession>A0ABS7GN46</accession>
<dbReference type="Proteomes" id="UP000812961">
    <property type="component" value="Unassembled WGS sequence"/>
</dbReference>